<proteinExistence type="predicted"/>
<keyword evidence="1" id="KW-0732">Signal</keyword>
<comment type="caution">
    <text evidence="2">The sequence shown here is derived from an EMBL/GenBank/DDBJ whole genome shotgun (WGS) entry which is preliminary data.</text>
</comment>
<dbReference type="AlphaFoldDB" id="A0ABD3SG79"/>
<evidence type="ECO:0008006" key="4">
    <source>
        <dbReference type="Google" id="ProtNLM"/>
    </source>
</evidence>
<protein>
    <recommendedName>
        <fullName evidence="4">Secreted protein</fullName>
    </recommendedName>
</protein>
<sequence>MVLGIHGWYLGVLYVIHLALSKGREIFIQVTPNCINSWPKYNVECLRYSRNQFCLPSHSPCGSVCSRLVSVQEMELQ</sequence>
<reference evidence="2 3" key="1">
    <citation type="submission" date="2024-10" db="EMBL/GenBank/DDBJ databases">
        <title>Updated reference genomes for cyclostephanoid diatoms.</title>
        <authorList>
            <person name="Roberts W.R."/>
            <person name="Alverson A.J."/>
        </authorList>
    </citation>
    <scope>NUCLEOTIDE SEQUENCE [LARGE SCALE GENOMIC DNA]</scope>
    <source>
        <strain evidence="2 3">AJA228-03</strain>
    </source>
</reference>
<name>A0ABD3SG79_9STRA</name>
<feature type="signal peptide" evidence="1">
    <location>
        <begin position="1"/>
        <end position="23"/>
    </location>
</feature>
<gene>
    <name evidence="2" type="ORF">ACHAXA_010245</name>
</gene>
<evidence type="ECO:0000313" key="2">
    <source>
        <dbReference type="EMBL" id="KAL3823485.1"/>
    </source>
</evidence>
<evidence type="ECO:0000256" key="1">
    <source>
        <dbReference type="SAM" id="SignalP"/>
    </source>
</evidence>
<keyword evidence="3" id="KW-1185">Reference proteome</keyword>
<evidence type="ECO:0000313" key="3">
    <source>
        <dbReference type="Proteomes" id="UP001530377"/>
    </source>
</evidence>
<dbReference type="Proteomes" id="UP001530377">
    <property type="component" value="Unassembled WGS sequence"/>
</dbReference>
<organism evidence="2 3">
    <name type="scientific">Cyclostephanos tholiformis</name>
    <dbReference type="NCBI Taxonomy" id="382380"/>
    <lineage>
        <taxon>Eukaryota</taxon>
        <taxon>Sar</taxon>
        <taxon>Stramenopiles</taxon>
        <taxon>Ochrophyta</taxon>
        <taxon>Bacillariophyta</taxon>
        <taxon>Coscinodiscophyceae</taxon>
        <taxon>Thalassiosirophycidae</taxon>
        <taxon>Stephanodiscales</taxon>
        <taxon>Stephanodiscaceae</taxon>
        <taxon>Cyclostephanos</taxon>
    </lineage>
</organism>
<feature type="chain" id="PRO_5044786510" description="Secreted protein" evidence="1">
    <location>
        <begin position="24"/>
        <end position="77"/>
    </location>
</feature>
<dbReference type="EMBL" id="JALLPB020000037">
    <property type="protein sequence ID" value="KAL3823485.1"/>
    <property type="molecule type" value="Genomic_DNA"/>
</dbReference>
<accession>A0ABD3SG79</accession>